<evidence type="ECO:0000313" key="2">
    <source>
        <dbReference type="EMBL" id="SFB23629.1"/>
    </source>
</evidence>
<dbReference type="RefSeq" id="WP_091477163.1">
    <property type="nucleotide sequence ID" value="NZ_FOJT01000005.1"/>
</dbReference>
<keyword evidence="1" id="KW-1133">Transmembrane helix</keyword>
<proteinExistence type="predicted"/>
<evidence type="ECO:0000313" key="3">
    <source>
        <dbReference type="Proteomes" id="UP000199604"/>
    </source>
</evidence>
<feature type="transmembrane region" description="Helical" evidence="1">
    <location>
        <begin position="90"/>
        <end position="110"/>
    </location>
</feature>
<keyword evidence="1" id="KW-0812">Transmembrane</keyword>
<sequence>MSNKIYGLLEINPPENYANQNRGQNIAKHLLIRIGAALLAILLLFSYSIFSDLGTNDSLGLLLSGAAFLLIWMFFLLIEALILHANKKPLLRNANFILILIPPFFIFIWLNTLY</sequence>
<feature type="transmembrane region" description="Helical" evidence="1">
    <location>
        <begin position="30"/>
        <end position="50"/>
    </location>
</feature>
<dbReference type="STRING" id="498292.SAMN05660845_2202"/>
<keyword evidence="3" id="KW-1185">Reference proteome</keyword>
<dbReference type="Proteomes" id="UP000199604">
    <property type="component" value="Unassembled WGS sequence"/>
</dbReference>
<evidence type="ECO:0000256" key="1">
    <source>
        <dbReference type="SAM" id="Phobius"/>
    </source>
</evidence>
<keyword evidence="1" id="KW-0472">Membrane</keyword>
<organism evidence="2 3">
    <name type="scientific">Flavobacterium swingsii</name>
    <dbReference type="NCBI Taxonomy" id="498292"/>
    <lineage>
        <taxon>Bacteria</taxon>
        <taxon>Pseudomonadati</taxon>
        <taxon>Bacteroidota</taxon>
        <taxon>Flavobacteriia</taxon>
        <taxon>Flavobacteriales</taxon>
        <taxon>Flavobacteriaceae</taxon>
        <taxon>Flavobacterium</taxon>
    </lineage>
</organism>
<dbReference type="EMBL" id="FOJT01000005">
    <property type="protein sequence ID" value="SFB23629.1"/>
    <property type="molecule type" value="Genomic_DNA"/>
</dbReference>
<feature type="transmembrane region" description="Helical" evidence="1">
    <location>
        <begin position="62"/>
        <end position="83"/>
    </location>
</feature>
<name>A0A1I0ZCW2_9FLAO</name>
<accession>A0A1I0ZCW2</accession>
<protein>
    <recommendedName>
        <fullName evidence="4">DUF805 domain-containing protein</fullName>
    </recommendedName>
</protein>
<evidence type="ECO:0008006" key="4">
    <source>
        <dbReference type="Google" id="ProtNLM"/>
    </source>
</evidence>
<dbReference type="AlphaFoldDB" id="A0A1I0ZCW2"/>
<gene>
    <name evidence="2" type="ORF">SAMN05660845_2202</name>
</gene>
<reference evidence="3" key="1">
    <citation type="submission" date="2016-10" db="EMBL/GenBank/DDBJ databases">
        <authorList>
            <person name="Varghese N."/>
            <person name="Submissions S."/>
        </authorList>
    </citation>
    <scope>NUCLEOTIDE SEQUENCE [LARGE SCALE GENOMIC DNA]</scope>
    <source>
        <strain evidence="3">DSM 21789</strain>
    </source>
</reference>